<dbReference type="OrthoDB" id="2387925at2759"/>
<evidence type="ECO:0000256" key="6">
    <source>
        <dbReference type="ARBA" id="ARBA00049400"/>
    </source>
</evidence>
<dbReference type="PANTHER" id="PTHR23245">
    <property type="entry name" value="TRNA METHYLTRANSFERASE"/>
    <property type="match status" value="1"/>
</dbReference>
<keyword evidence="3" id="KW-0808">Transferase</keyword>
<evidence type="ECO:0000256" key="5">
    <source>
        <dbReference type="ARBA" id="ARBA00022694"/>
    </source>
</evidence>
<feature type="non-terminal residue" evidence="8">
    <location>
        <position position="1"/>
    </location>
</feature>
<comment type="catalytic activity">
    <reaction evidence="6">
        <text>4-demethylwyosine(37) in tRNA(Phe) + S-adenosyl-L-methionine = 4-demethyl-7-[(3S)-3-amino-3-carboxypropyl]wyosine(37) in tRNA(Phe) + S-methyl-5'-thioadenosine + H(+)</text>
        <dbReference type="Rhea" id="RHEA:36355"/>
        <dbReference type="Rhea" id="RHEA-COMP:10164"/>
        <dbReference type="Rhea" id="RHEA-COMP:10378"/>
        <dbReference type="ChEBI" id="CHEBI:15378"/>
        <dbReference type="ChEBI" id="CHEBI:17509"/>
        <dbReference type="ChEBI" id="CHEBI:59789"/>
        <dbReference type="ChEBI" id="CHEBI:64315"/>
        <dbReference type="ChEBI" id="CHEBI:73550"/>
        <dbReference type="EC" id="2.5.1.114"/>
    </reaction>
</comment>
<protein>
    <recommendedName>
        <fullName evidence="2">tRNA(Phe) (4-demethylwyosine(37)-C(7)) aminocarboxypropyltransferase</fullName>
        <ecNumber evidence="2">2.5.1.114</ecNumber>
    </recommendedName>
</protein>
<keyword evidence="9" id="KW-1185">Reference proteome</keyword>
<evidence type="ECO:0000256" key="4">
    <source>
        <dbReference type="ARBA" id="ARBA00022691"/>
    </source>
</evidence>
<dbReference type="GO" id="GO:0102522">
    <property type="term" value="F:tRNA 4-demethylwyosine alpha-amino-alpha-carboxypropyltransferase activity"/>
    <property type="evidence" value="ECO:0007669"/>
    <property type="project" value="UniProtKB-EC"/>
</dbReference>
<dbReference type="GO" id="GO:0008757">
    <property type="term" value="F:S-adenosylmethionine-dependent methyltransferase activity"/>
    <property type="evidence" value="ECO:0007669"/>
    <property type="project" value="InterPro"/>
</dbReference>
<organism evidence="8">
    <name type="scientific">Mytilinidion resinicola</name>
    <dbReference type="NCBI Taxonomy" id="574789"/>
    <lineage>
        <taxon>Eukaryota</taxon>
        <taxon>Fungi</taxon>
        <taxon>Dikarya</taxon>
        <taxon>Ascomycota</taxon>
        <taxon>Pezizomycotina</taxon>
        <taxon>Dothideomycetes</taxon>
        <taxon>Pleosporomycetidae</taxon>
        <taxon>Mytilinidiales</taxon>
        <taxon>Mytilinidiaceae</taxon>
        <taxon>Mytilinidion</taxon>
    </lineage>
</organism>
<dbReference type="EC" id="2.5.1.114" evidence="2"/>
<comment type="pathway">
    <text evidence="1">tRNA modification; wybutosine-tRNA(Phe) biosynthesis.</text>
</comment>
<dbReference type="GO" id="GO:0008175">
    <property type="term" value="F:tRNA methyltransferase activity"/>
    <property type="evidence" value="ECO:0007669"/>
    <property type="project" value="TreeGrafter"/>
</dbReference>
<dbReference type="GO" id="GO:0031591">
    <property type="term" value="P:wybutosine biosynthetic process"/>
    <property type="evidence" value="ECO:0007669"/>
    <property type="project" value="InterPro"/>
</dbReference>
<keyword evidence="4" id="KW-0949">S-adenosyl-L-methionine</keyword>
<dbReference type="Pfam" id="PF02475">
    <property type="entry name" value="TRM5-TYW2_MTfase"/>
    <property type="match status" value="1"/>
</dbReference>
<evidence type="ECO:0000256" key="3">
    <source>
        <dbReference type="ARBA" id="ARBA00022679"/>
    </source>
</evidence>
<evidence type="ECO:0000259" key="7">
    <source>
        <dbReference type="PROSITE" id="PS51684"/>
    </source>
</evidence>
<accession>A0A6A6YYY8</accession>
<evidence type="ECO:0000313" key="8">
    <source>
        <dbReference type="EMBL" id="KAF2813145.1"/>
    </source>
</evidence>
<dbReference type="Gene3D" id="3.40.50.150">
    <property type="entry name" value="Vaccinia Virus protein VP39"/>
    <property type="match status" value="1"/>
</dbReference>
<dbReference type="AlphaFoldDB" id="A0A6A6YYY8"/>
<reference evidence="10" key="2">
    <citation type="submission" date="2020-04" db="EMBL/GenBank/DDBJ databases">
        <authorList>
            <consortium name="NCBI Genome Project"/>
        </authorList>
    </citation>
    <scope>NUCLEOTIDE SEQUENCE</scope>
    <source>
        <strain evidence="10">CBS 304.34</strain>
    </source>
</reference>
<feature type="non-terminal residue" evidence="8">
    <location>
        <position position="340"/>
    </location>
</feature>
<dbReference type="GO" id="GO:0005737">
    <property type="term" value="C:cytoplasm"/>
    <property type="evidence" value="ECO:0007669"/>
    <property type="project" value="TreeGrafter"/>
</dbReference>
<dbReference type="GeneID" id="54455291"/>
<dbReference type="InterPro" id="IPR029063">
    <property type="entry name" value="SAM-dependent_MTases_sf"/>
</dbReference>
<evidence type="ECO:0000256" key="2">
    <source>
        <dbReference type="ARBA" id="ARBA00012265"/>
    </source>
</evidence>
<dbReference type="Proteomes" id="UP000504636">
    <property type="component" value="Unplaced"/>
</dbReference>
<dbReference type="PROSITE" id="PS51684">
    <property type="entry name" value="SAM_MT_TRM5_TYW2"/>
    <property type="match status" value="1"/>
</dbReference>
<keyword evidence="5" id="KW-0819">tRNA processing</keyword>
<dbReference type="InterPro" id="IPR056743">
    <property type="entry name" value="TRM5-TYW2-like_MTfase"/>
</dbReference>
<evidence type="ECO:0000313" key="9">
    <source>
        <dbReference type="Proteomes" id="UP000504636"/>
    </source>
</evidence>
<name>A0A6A6YYY8_9PEZI</name>
<dbReference type="InterPro" id="IPR026274">
    <property type="entry name" value="tRNA_wybutosine_synth_prot_2"/>
</dbReference>
<evidence type="ECO:0000256" key="1">
    <source>
        <dbReference type="ARBA" id="ARBA00004797"/>
    </source>
</evidence>
<dbReference type="PANTHER" id="PTHR23245:SF25">
    <property type="entry name" value="TRNA WYBUTOSINE-SYNTHESIZING PROTEIN 2 HOMOLOG"/>
    <property type="match status" value="1"/>
</dbReference>
<dbReference type="SUPFAM" id="SSF53335">
    <property type="entry name" value="S-adenosyl-L-methionine-dependent methyltransferases"/>
    <property type="match status" value="1"/>
</dbReference>
<evidence type="ECO:0000313" key="10">
    <source>
        <dbReference type="RefSeq" id="XP_033580109.1"/>
    </source>
</evidence>
<dbReference type="EMBL" id="MU003696">
    <property type="protein sequence ID" value="KAF2813145.1"/>
    <property type="molecule type" value="Genomic_DNA"/>
</dbReference>
<proteinExistence type="predicted"/>
<gene>
    <name evidence="8 10" type="ORF">BDZ99DRAFT_343087</name>
</gene>
<dbReference type="InterPro" id="IPR030382">
    <property type="entry name" value="MeTrfase_TRM5/TYW2"/>
</dbReference>
<reference evidence="8 10" key="1">
    <citation type="journal article" date="2020" name="Stud. Mycol.">
        <title>101 Dothideomycetes genomes: a test case for predicting lifestyles and emergence of pathogens.</title>
        <authorList>
            <person name="Haridas S."/>
            <person name="Albert R."/>
            <person name="Binder M."/>
            <person name="Bloem J."/>
            <person name="Labutti K."/>
            <person name="Salamov A."/>
            <person name="Andreopoulos B."/>
            <person name="Baker S."/>
            <person name="Barry K."/>
            <person name="Bills G."/>
            <person name="Bluhm B."/>
            <person name="Cannon C."/>
            <person name="Castanera R."/>
            <person name="Culley D."/>
            <person name="Daum C."/>
            <person name="Ezra D."/>
            <person name="Gonzalez J."/>
            <person name="Henrissat B."/>
            <person name="Kuo A."/>
            <person name="Liang C."/>
            <person name="Lipzen A."/>
            <person name="Lutzoni F."/>
            <person name="Magnuson J."/>
            <person name="Mondo S."/>
            <person name="Nolan M."/>
            <person name="Ohm R."/>
            <person name="Pangilinan J."/>
            <person name="Park H.-J."/>
            <person name="Ramirez L."/>
            <person name="Alfaro M."/>
            <person name="Sun H."/>
            <person name="Tritt A."/>
            <person name="Yoshinaga Y."/>
            <person name="Zwiers L.-H."/>
            <person name="Turgeon B."/>
            <person name="Goodwin S."/>
            <person name="Spatafora J."/>
            <person name="Crous P."/>
            <person name="Grigoriev I."/>
        </authorList>
    </citation>
    <scope>NUCLEOTIDE SEQUENCE</scope>
    <source>
        <strain evidence="8 10">CBS 304.34</strain>
    </source>
</reference>
<sequence>SLLSSFPGTYSVYPPLLLLPAHAFAAPPWLALLAALQTHPRRLAQLYASLAASVHTTHIALNAPIPLQTATTHDAANILRSPVALTPLHNAFGPAPTPATQTAPSAADFGDAFWCTARQNGIAQTWAPLYTMFSRGNVAEKARVLRLPSVRGAVEEGSCSAVDLYAGIGYFAFSYRRAGVARVLCWELNPWSVEGLVRGCGMNRWGVERMAVGGEEEEGGKEVPEAEFLVFQESNEHAGGRIERLRDRLPPVRHVNCGLLPTSRGSWRTAVGAVDPGLGGWVHLHENMAVGEMREKAEEVTREIDRISGEEGRGRVRLEHVEKVKTYAPGVMHCVLDIWI</sequence>
<dbReference type="PIRSF" id="PIRSF038972">
    <property type="entry name" value="Trm12"/>
    <property type="match status" value="1"/>
</dbReference>
<dbReference type="GO" id="GO:0030488">
    <property type="term" value="P:tRNA methylation"/>
    <property type="evidence" value="ECO:0007669"/>
    <property type="project" value="TreeGrafter"/>
</dbReference>
<reference evidence="10" key="3">
    <citation type="submission" date="2025-04" db="UniProtKB">
        <authorList>
            <consortium name="RefSeq"/>
        </authorList>
    </citation>
    <scope>IDENTIFICATION</scope>
    <source>
        <strain evidence="10">CBS 304.34</strain>
    </source>
</reference>
<feature type="domain" description="SAM-dependent methyltransferase TRM5/TYW2-type" evidence="7">
    <location>
        <begin position="48"/>
        <end position="340"/>
    </location>
</feature>
<dbReference type="RefSeq" id="XP_033580109.1">
    <property type="nucleotide sequence ID" value="XM_033714398.1"/>
</dbReference>